<dbReference type="InterPro" id="IPR027417">
    <property type="entry name" value="P-loop_NTPase"/>
</dbReference>
<dbReference type="Pfam" id="PF13304">
    <property type="entry name" value="AAA_21"/>
    <property type="match status" value="1"/>
</dbReference>
<sequence length="456" mass="52791">MKIKITVQDVQHIKKQEVTFDLSKNGITCIAGKNGVGKTTLIRAIRNLPINSTFQETAAPYIFSKSSSISYAIEGMEEIVFNYNRFIKAIDTRQSIPEAIKEIINVELPIPHGERFKHFKSLSDKDEEIRAHIANTNYSTPYELISLLNDIYGEDRFQSLKEISLNKFIYYVILRDEDERFYIREDYFSSGEYFVVNLYKQIKQGKKLIVIDEIDISLDAMAQVNLVNSLRKLCREYNTNIIFTTHSLALMKTLEKGEIFYMESSKDSHEIITLPKSYNYIKSVMYGFTGFDKYILTEDECLKNYMQYLIRKSGVDTYFQYEIIYIGGATQVVDLMKRNTESKFFSTEENIVAVLDGDQEGKGYLKDVGNIIFLPFINIEMEVYKQYVDGKIVIDGLREIKNKKETDRAKNLYSQLTKFRHGSPPLMSEPDIYALLEKTNPEGVSKFQEQLIGFLS</sequence>
<dbReference type="PANTHER" id="PTHR43581:SF2">
    <property type="entry name" value="EXCINUCLEASE ATPASE SUBUNIT"/>
    <property type="match status" value="1"/>
</dbReference>
<protein>
    <submittedName>
        <fullName evidence="2">ATP-binding cassette domain-containing protein</fullName>
    </submittedName>
</protein>
<dbReference type="InterPro" id="IPR003959">
    <property type="entry name" value="ATPase_AAA_core"/>
</dbReference>
<comment type="caution">
    <text evidence="2">The sequence shown here is derived from an EMBL/GenBank/DDBJ whole genome shotgun (WGS) entry which is preliminary data.</text>
</comment>
<dbReference type="InterPro" id="IPR038729">
    <property type="entry name" value="Rad50/SbcC_AAA"/>
</dbReference>
<accession>A0ABW9YF90</accession>
<keyword evidence="2" id="KW-0067">ATP-binding</keyword>
<proteinExistence type="predicted"/>
<dbReference type="InterPro" id="IPR051396">
    <property type="entry name" value="Bact_Antivir_Def_Nuclease"/>
</dbReference>
<evidence type="ECO:0000313" key="2">
    <source>
        <dbReference type="EMBL" id="NBI51951.1"/>
    </source>
</evidence>
<keyword evidence="2" id="KW-0547">Nucleotide-binding</keyword>
<dbReference type="EMBL" id="RSEJ01000003">
    <property type="protein sequence ID" value="NBI51951.1"/>
    <property type="molecule type" value="Genomic_DNA"/>
</dbReference>
<reference evidence="2 3" key="1">
    <citation type="journal article" date="2017" name="Int. J. Syst. Evol. Microbiol.">
        <title>Photobacterium alginatilyticum sp. nov., a marine bacterium isolated from bottom seawater.</title>
        <authorList>
            <person name="Wang X."/>
            <person name="Wang Y."/>
            <person name="Yang X."/>
            <person name="Sun H."/>
            <person name="Li B."/>
            <person name="Zhang X.H."/>
        </authorList>
    </citation>
    <scope>NUCLEOTIDE SEQUENCE [LARGE SCALE GENOMIC DNA]</scope>
    <source>
        <strain evidence="2 3">P03D4</strain>
    </source>
</reference>
<organism evidence="2 3">
    <name type="scientific">Photobacterium alginatilyticum</name>
    <dbReference type="NCBI Taxonomy" id="1775171"/>
    <lineage>
        <taxon>Bacteria</taxon>
        <taxon>Pseudomonadati</taxon>
        <taxon>Pseudomonadota</taxon>
        <taxon>Gammaproteobacteria</taxon>
        <taxon>Vibrionales</taxon>
        <taxon>Vibrionaceae</taxon>
        <taxon>Photobacterium</taxon>
    </lineage>
</organism>
<keyword evidence="3" id="KW-1185">Reference proteome</keyword>
<dbReference type="Pfam" id="PF13476">
    <property type="entry name" value="AAA_23"/>
    <property type="match status" value="1"/>
</dbReference>
<dbReference type="InterPro" id="IPR003593">
    <property type="entry name" value="AAA+_ATPase"/>
</dbReference>
<name>A0ABW9YF90_9GAMM</name>
<dbReference type="PANTHER" id="PTHR43581">
    <property type="entry name" value="ATP/GTP PHOSPHATASE"/>
    <property type="match status" value="1"/>
</dbReference>
<gene>
    <name evidence="2" type="ORF">EIZ48_05115</name>
</gene>
<dbReference type="Proteomes" id="UP000738517">
    <property type="component" value="Unassembled WGS sequence"/>
</dbReference>
<dbReference type="RefSeq" id="WP_160648995.1">
    <property type="nucleotide sequence ID" value="NZ_RSEJ01000003.1"/>
</dbReference>
<dbReference type="GO" id="GO:0005524">
    <property type="term" value="F:ATP binding"/>
    <property type="evidence" value="ECO:0007669"/>
    <property type="project" value="UniProtKB-KW"/>
</dbReference>
<evidence type="ECO:0000259" key="1">
    <source>
        <dbReference type="SMART" id="SM00382"/>
    </source>
</evidence>
<dbReference type="SMART" id="SM00382">
    <property type="entry name" value="AAA"/>
    <property type="match status" value="1"/>
</dbReference>
<evidence type="ECO:0000313" key="3">
    <source>
        <dbReference type="Proteomes" id="UP000738517"/>
    </source>
</evidence>
<feature type="domain" description="AAA+ ATPase" evidence="1">
    <location>
        <begin position="24"/>
        <end position="266"/>
    </location>
</feature>
<dbReference type="Gene3D" id="3.40.50.300">
    <property type="entry name" value="P-loop containing nucleotide triphosphate hydrolases"/>
    <property type="match status" value="1"/>
</dbReference>
<dbReference type="SUPFAM" id="SSF52540">
    <property type="entry name" value="P-loop containing nucleoside triphosphate hydrolases"/>
    <property type="match status" value="1"/>
</dbReference>